<reference evidence="2 3" key="1">
    <citation type="journal article" date="2021" name="Nat. Plants">
        <title>The Taxus genome provides insights into paclitaxel biosynthesis.</title>
        <authorList>
            <person name="Xiong X."/>
            <person name="Gou J."/>
            <person name="Liao Q."/>
            <person name="Li Y."/>
            <person name="Zhou Q."/>
            <person name="Bi G."/>
            <person name="Li C."/>
            <person name="Du R."/>
            <person name="Wang X."/>
            <person name="Sun T."/>
            <person name="Guo L."/>
            <person name="Liang H."/>
            <person name="Lu P."/>
            <person name="Wu Y."/>
            <person name="Zhang Z."/>
            <person name="Ro D.K."/>
            <person name="Shang Y."/>
            <person name="Huang S."/>
            <person name="Yan J."/>
        </authorList>
    </citation>
    <scope>NUCLEOTIDE SEQUENCE [LARGE SCALE GENOMIC DNA]</scope>
    <source>
        <strain evidence="2">Ta-2019</strain>
    </source>
</reference>
<gene>
    <name evidence="2" type="ORF">KI387_042321</name>
</gene>
<sequence length="63" mass="7698">MTIIMDMDKTRIEENLATLHLSPQEVFDDQEQQEDEDQHEEDEEDKRSGEERGWRRFTVRVFE</sequence>
<feature type="region of interest" description="Disordered" evidence="1">
    <location>
        <begin position="19"/>
        <end position="51"/>
    </location>
</feature>
<dbReference type="EMBL" id="JAHRHJ020003119">
    <property type="protein sequence ID" value="KAH9292494.1"/>
    <property type="molecule type" value="Genomic_DNA"/>
</dbReference>
<evidence type="ECO:0000256" key="1">
    <source>
        <dbReference type="SAM" id="MobiDB-lite"/>
    </source>
</evidence>
<proteinExistence type="predicted"/>
<feature type="non-terminal residue" evidence="2">
    <location>
        <position position="63"/>
    </location>
</feature>
<comment type="caution">
    <text evidence="2">The sequence shown here is derived from an EMBL/GenBank/DDBJ whole genome shotgun (WGS) entry which is preliminary data.</text>
</comment>
<dbReference type="AlphaFoldDB" id="A0AA38F558"/>
<name>A0AA38F558_TAXCH</name>
<dbReference type="Proteomes" id="UP000824469">
    <property type="component" value="Unassembled WGS sequence"/>
</dbReference>
<keyword evidence="3" id="KW-1185">Reference proteome</keyword>
<evidence type="ECO:0000313" key="2">
    <source>
        <dbReference type="EMBL" id="KAH9292494.1"/>
    </source>
</evidence>
<evidence type="ECO:0000313" key="3">
    <source>
        <dbReference type="Proteomes" id="UP000824469"/>
    </source>
</evidence>
<protein>
    <submittedName>
        <fullName evidence="2">Uncharacterized protein</fullName>
    </submittedName>
</protein>
<accession>A0AA38F558</accession>
<feature type="compositionally biased region" description="Acidic residues" evidence="1">
    <location>
        <begin position="26"/>
        <end position="44"/>
    </location>
</feature>
<organism evidence="2 3">
    <name type="scientific">Taxus chinensis</name>
    <name type="common">Chinese yew</name>
    <name type="synonym">Taxus wallichiana var. chinensis</name>
    <dbReference type="NCBI Taxonomy" id="29808"/>
    <lineage>
        <taxon>Eukaryota</taxon>
        <taxon>Viridiplantae</taxon>
        <taxon>Streptophyta</taxon>
        <taxon>Embryophyta</taxon>
        <taxon>Tracheophyta</taxon>
        <taxon>Spermatophyta</taxon>
        <taxon>Pinopsida</taxon>
        <taxon>Pinidae</taxon>
        <taxon>Conifers II</taxon>
        <taxon>Cupressales</taxon>
        <taxon>Taxaceae</taxon>
        <taxon>Taxus</taxon>
    </lineage>
</organism>